<dbReference type="CDD" id="cd03521">
    <property type="entry name" value="Link_domain_KIAA0527_like"/>
    <property type="match status" value="1"/>
</dbReference>
<evidence type="ECO:0000256" key="4">
    <source>
        <dbReference type="PROSITE-ProRule" id="PRU00302"/>
    </source>
</evidence>
<protein>
    <submittedName>
        <fullName evidence="9">(spotted green pufferfish) hypothetical protein</fullName>
    </submittedName>
</protein>
<dbReference type="GO" id="GO:0007219">
    <property type="term" value="P:Notch signaling pathway"/>
    <property type="evidence" value="ECO:0007669"/>
    <property type="project" value="TreeGrafter"/>
</dbReference>
<dbReference type="InterPro" id="IPR035976">
    <property type="entry name" value="Sushi/SCR/CCP_sf"/>
</dbReference>
<reference evidence="9" key="1">
    <citation type="journal article" date="2004" name="Nature">
        <title>Genome duplication in the teleost fish Tetraodon nigroviridis reveals the early vertebrate proto-karyotype.</title>
        <authorList>
            <person name="Jaillon O."/>
            <person name="Aury J.-M."/>
            <person name="Brunet F."/>
            <person name="Petit J.-L."/>
            <person name="Stange-Thomann N."/>
            <person name="Mauceli E."/>
            <person name="Bouneau L."/>
            <person name="Fischer C."/>
            <person name="Ozouf-Costaz C."/>
            <person name="Bernot A."/>
            <person name="Nicaud S."/>
            <person name="Jaffe D."/>
            <person name="Fisher S."/>
            <person name="Lutfalla G."/>
            <person name="Dossat C."/>
            <person name="Segurens B."/>
            <person name="Dasilva C."/>
            <person name="Salanoubat M."/>
            <person name="Levy M."/>
            <person name="Boudet N."/>
            <person name="Castellano S."/>
            <person name="Anthouard V."/>
            <person name="Jubin C."/>
            <person name="Castelli V."/>
            <person name="Katinka M."/>
            <person name="Vacherie B."/>
            <person name="Biemont C."/>
            <person name="Skalli Z."/>
            <person name="Cattolico L."/>
            <person name="Poulain J."/>
            <person name="De Berardinis V."/>
            <person name="Cruaud C."/>
            <person name="Duprat S."/>
            <person name="Brottier P."/>
            <person name="Coutanceau J.-P."/>
            <person name="Gouzy J."/>
            <person name="Parra G."/>
            <person name="Lardier G."/>
            <person name="Chapple C."/>
            <person name="McKernan K.J."/>
            <person name="McEwan P."/>
            <person name="Bosak S."/>
            <person name="Kellis M."/>
            <person name="Volff J.-N."/>
            <person name="Guigo R."/>
            <person name="Zody M.C."/>
            <person name="Mesirov J."/>
            <person name="Lindblad-Toh K."/>
            <person name="Birren B."/>
            <person name="Nusbaum C."/>
            <person name="Kahn D."/>
            <person name="Robinson-Rechavi M."/>
            <person name="Laudet V."/>
            <person name="Schachter V."/>
            <person name="Quetier F."/>
            <person name="Saurin W."/>
            <person name="Scarpelli C."/>
            <person name="Wincker P."/>
            <person name="Lander E.S."/>
            <person name="Weissenbach J."/>
            <person name="Roest Crollius H."/>
        </authorList>
    </citation>
    <scope>NUCLEOTIDE SEQUENCE [LARGE SCALE GENOMIC DNA]</scope>
</reference>
<dbReference type="GO" id="GO:0005540">
    <property type="term" value="F:hyaluronic acid binding"/>
    <property type="evidence" value="ECO:0007669"/>
    <property type="project" value="InterPro"/>
</dbReference>
<dbReference type="InterPro" id="IPR042059">
    <property type="entry name" value="SUSD5_Link_domain"/>
</dbReference>
<evidence type="ECO:0000259" key="7">
    <source>
        <dbReference type="PROSITE" id="PS50923"/>
    </source>
</evidence>
<dbReference type="PANTHER" id="PTHR32493:SF0">
    <property type="entry name" value="SUSHI DOMAIN-CONTAINING PROTEIN 5"/>
    <property type="match status" value="1"/>
</dbReference>
<dbReference type="Gene3D" id="2.10.70.10">
    <property type="entry name" value="Complement Module, domain 1"/>
    <property type="match status" value="1"/>
</dbReference>
<dbReference type="InterPro" id="IPR000436">
    <property type="entry name" value="Sushi_SCR_CCP_dom"/>
</dbReference>
<dbReference type="InterPro" id="IPR016186">
    <property type="entry name" value="C-type_lectin-like/link_sf"/>
</dbReference>
<dbReference type="CDD" id="cd00033">
    <property type="entry name" value="CCP"/>
    <property type="match status" value="1"/>
</dbReference>
<dbReference type="SUPFAM" id="SSF56436">
    <property type="entry name" value="C-type lectin-like"/>
    <property type="match status" value="1"/>
</dbReference>
<dbReference type="SMART" id="SM00445">
    <property type="entry name" value="LINK"/>
    <property type="match status" value="1"/>
</dbReference>
<dbReference type="GO" id="GO:0007155">
    <property type="term" value="P:cell adhesion"/>
    <property type="evidence" value="ECO:0007669"/>
    <property type="project" value="InterPro"/>
</dbReference>
<dbReference type="KEGG" id="tng:GSTEN00031486G001"/>
<dbReference type="PROSITE" id="PS50963">
    <property type="entry name" value="LINK_2"/>
    <property type="match status" value="1"/>
</dbReference>
<feature type="signal peptide" evidence="6">
    <location>
        <begin position="1"/>
        <end position="27"/>
    </location>
</feature>
<feature type="compositionally biased region" description="Basic and acidic residues" evidence="5">
    <location>
        <begin position="395"/>
        <end position="448"/>
    </location>
</feature>
<dbReference type="OrthoDB" id="9936131at2759"/>
<evidence type="ECO:0000256" key="5">
    <source>
        <dbReference type="SAM" id="MobiDB-lite"/>
    </source>
</evidence>
<comment type="caution">
    <text evidence="4">Lacks conserved residue(s) required for the propagation of feature annotation.</text>
</comment>
<name>Q4RNM9_TETNG</name>
<dbReference type="AlphaFoldDB" id="Q4RNM9"/>
<dbReference type="Pfam" id="PF00084">
    <property type="entry name" value="Sushi"/>
    <property type="match status" value="1"/>
</dbReference>
<dbReference type="SUPFAM" id="SSF57535">
    <property type="entry name" value="Complement control module/SCR domain"/>
    <property type="match status" value="1"/>
</dbReference>
<accession>Q4RNM9</accession>
<proteinExistence type="predicted"/>
<keyword evidence="2 6" id="KW-0732">Signal</keyword>
<evidence type="ECO:0000259" key="8">
    <source>
        <dbReference type="PROSITE" id="PS50963"/>
    </source>
</evidence>
<dbReference type="PROSITE" id="PS51257">
    <property type="entry name" value="PROKAR_LIPOPROTEIN"/>
    <property type="match status" value="1"/>
</dbReference>
<feature type="non-terminal residue" evidence="9">
    <location>
        <position position="1"/>
    </location>
</feature>
<keyword evidence="3" id="KW-1015">Disulfide bond</keyword>
<dbReference type="Gene3D" id="3.10.100.10">
    <property type="entry name" value="Mannose-Binding Protein A, subunit A"/>
    <property type="match status" value="1"/>
</dbReference>
<evidence type="ECO:0000256" key="2">
    <source>
        <dbReference type="ARBA" id="ARBA00022729"/>
    </source>
</evidence>
<gene>
    <name evidence="9" type="ORF">GSTENG00031486001</name>
</gene>
<dbReference type="InterPro" id="IPR053298">
    <property type="entry name" value="Sushi_domain_protein"/>
</dbReference>
<dbReference type="PANTHER" id="PTHR32493">
    <property type="entry name" value="SUSHI DOMAIN-CONTAINING PROTEIN 5"/>
    <property type="match status" value="1"/>
</dbReference>
<feature type="region of interest" description="Disordered" evidence="5">
    <location>
        <begin position="258"/>
        <end position="289"/>
    </location>
</feature>
<organism evidence="9">
    <name type="scientific">Tetraodon nigroviridis</name>
    <name type="common">Spotted green pufferfish</name>
    <name type="synonym">Chelonodon nigroviridis</name>
    <dbReference type="NCBI Taxonomy" id="99883"/>
    <lineage>
        <taxon>Eukaryota</taxon>
        <taxon>Metazoa</taxon>
        <taxon>Chordata</taxon>
        <taxon>Craniata</taxon>
        <taxon>Vertebrata</taxon>
        <taxon>Euteleostomi</taxon>
        <taxon>Actinopterygii</taxon>
        <taxon>Neopterygii</taxon>
        <taxon>Teleostei</taxon>
        <taxon>Neoteleostei</taxon>
        <taxon>Acanthomorphata</taxon>
        <taxon>Eupercaria</taxon>
        <taxon>Tetraodontiformes</taxon>
        <taxon>Tetradontoidea</taxon>
        <taxon>Tetraodontidae</taxon>
        <taxon>Tetraodon</taxon>
    </lineage>
</organism>
<dbReference type="Pfam" id="PF00193">
    <property type="entry name" value="Xlink"/>
    <property type="match status" value="1"/>
</dbReference>
<sequence>MKDRSNKLVLLLFGSLACLALPSVVNADGRLFVLNLENSTGLMGFRGAEQACAALHARLASPAELRHAVVECFFSACARGWLYGGTVGTTVCNVVAGALKAVDVKTENATEDFAHLNAFCIKDRGAPCGDPPSFPNARLQGHSGYELGDELLYTCVPGFVMPSGHKAFSLLCDSCGEWYGMVEICLKDESEGLVDYEDRFPDTFGGVEDPGQRAEEANGEVQEEVLGAAHPGWTPSQQHQDTTFSLEEARRDMTVEGEVAANGEEEEEKAAGDFIGHPTSEQEPEVAADAATEAPVSLLSQKHMFWFPSEAFRDEVTQRDSTVQSEESKEDESQERNSYQKPTHPDDSHQESDHYLHGDPDNHDDPDSHRQRDSRQDYGDRDDQPKPDTPTQHQVQDRLDHPGNQDYGDGHYDMGEHDEDHSREHDEHDETYHEHDRDEDDQHVTEER</sequence>
<feature type="domain" description="Sushi" evidence="7">
    <location>
        <begin position="126"/>
        <end position="187"/>
    </location>
</feature>
<feature type="chain" id="PRO_5004242981" evidence="6">
    <location>
        <begin position="28"/>
        <end position="448"/>
    </location>
</feature>
<dbReference type="FunFam" id="2.10.70.10:FF:000050">
    <property type="entry name" value="sushi domain-containing protein 5"/>
    <property type="match status" value="1"/>
</dbReference>
<reference evidence="9" key="2">
    <citation type="submission" date="2004-02" db="EMBL/GenBank/DDBJ databases">
        <authorList>
            <consortium name="Genoscope"/>
            <consortium name="Whitehead Institute Centre for Genome Research"/>
        </authorList>
    </citation>
    <scope>NUCLEOTIDE SEQUENCE</scope>
</reference>
<evidence type="ECO:0000256" key="3">
    <source>
        <dbReference type="ARBA" id="ARBA00023157"/>
    </source>
</evidence>
<dbReference type="InterPro" id="IPR000538">
    <property type="entry name" value="Link_dom"/>
</dbReference>
<keyword evidence="1 4" id="KW-0768">Sushi</keyword>
<feature type="domain" description="Link" evidence="8">
    <location>
        <begin position="30"/>
        <end position="122"/>
    </location>
</feature>
<dbReference type="SMART" id="SM00032">
    <property type="entry name" value="CCP"/>
    <property type="match status" value="1"/>
</dbReference>
<comment type="caution">
    <text evidence="9">The sequence shown here is derived from an EMBL/GenBank/DDBJ whole genome shotgun (WGS) entry which is preliminary data.</text>
</comment>
<feature type="region of interest" description="Disordered" evidence="5">
    <location>
        <begin position="315"/>
        <end position="448"/>
    </location>
</feature>
<evidence type="ECO:0000256" key="6">
    <source>
        <dbReference type="SAM" id="SignalP"/>
    </source>
</evidence>
<dbReference type="EMBL" id="CAAE01015012">
    <property type="protein sequence ID" value="CAG10003.1"/>
    <property type="molecule type" value="Genomic_DNA"/>
</dbReference>
<evidence type="ECO:0000256" key="1">
    <source>
        <dbReference type="ARBA" id="ARBA00022659"/>
    </source>
</evidence>
<evidence type="ECO:0000313" key="9">
    <source>
        <dbReference type="EMBL" id="CAG10003.1"/>
    </source>
</evidence>
<dbReference type="InterPro" id="IPR016187">
    <property type="entry name" value="CTDL_fold"/>
</dbReference>
<dbReference type="PROSITE" id="PS50923">
    <property type="entry name" value="SUSHI"/>
    <property type="match status" value="1"/>
</dbReference>
<feature type="compositionally biased region" description="Basic and acidic residues" evidence="5">
    <location>
        <begin position="343"/>
        <end position="386"/>
    </location>
</feature>